<evidence type="ECO:0000313" key="1">
    <source>
        <dbReference type="EMBL" id="QQO09632.1"/>
    </source>
</evidence>
<reference evidence="1" key="1">
    <citation type="submission" date="2021-01" db="EMBL/GenBank/DDBJ databases">
        <title>Description of Breznakiella homolactica.</title>
        <authorList>
            <person name="Song Y."/>
            <person name="Brune A."/>
        </authorList>
    </citation>
    <scope>NUCLEOTIDE SEQUENCE</scope>
    <source>
        <strain evidence="1">RmG30</strain>
    </source>
</reference>
<organism evidence="1 2">
    <name type="scientific">Breznakiella homolactica</name>
    <dbReference type="NCBI Taxonomy" id="2798577"/>
    <lineage>
        <taxon>Bacteria</taxon>
        <taxon>Pseudomonadati</taxon>
        <taxon>Spirochaetota</taxon>
        <taxon>Spirochaetia</taxon>
        <taxon>Spirochaetales</taxon>
        <taxon>Breznakiellaceae</taxon>
        <taxon>Breznakiella</taxon>
    </lineage>
</organism>
<evidence type="ECO:0000313" key="2">
    <source>
        <dbReference type="Proteomes" id="UP000595917"/>
    </source>
</evidence>
<sequence>MQKDDIKIIPHISSLFVEEPREWGFRGDPYLWDEMRLKSKDVSLPETEELMREYLFKFFYTLTGSVVSSDKDIFIERFFYGSGMSGGVVNPKWWHEKGIPFILERYKKIKHQIAGTDYQIKDIYWKNETSKGFANSIENAVKRLMMFEDLHNTDLLKLLSLENSIDMLTEETRLELIDRISSLADSYTKLLEKLK</sequence>
<gene>
    <name evidence="1" type="ORF">JFL75_01560</name>
</gene>
<dbReference type="KEGG" id="bhc:JFL75_01560"/>
<dbReference type="AlphaFoldDB" id="A0A7T8BAL4"/>
<protein>
    <submittedName>
        <fullName evidence="1">Uncharacterized protein</fullName>
    </submittedName>
</protein>
<accession>A0A7T8BAL4</accession>
<name>A0A7T8BAL4_9SPIR</name>
<keyword evidence="2" id="KW-1185">Reference proteome</keyword>
<dbReference type="EMBL" id="CP067089">
    <property type="protein sequence ID" value="QQO09632.1"/>
    <property type="molecule type" value="Genomic_DNA"/>
</dbReference>
<dbReference type="Proteomes" id="UP000595917">
    <property type="component" value="Chromosome"/>
</dbReference>
<dbReference type="RefSeq" id="WP_215626935.1">
    <property type="nucleotide sequence ID" value="NZ_CP067089.2"/>
</dbReference>
<proteinExistence type="predicted"/>